<dbReference type="Proteomes" id="UP000001816">
    <property type="component" value="Chromosome"/>
</dbReference>
<evidence type="ECO:0000313" key="1">
    <source>
        <dbReference type="EMBL" id="AAK24442.1"/>
    </source>
</evidence>
<sequence length="273" mass="28943">MGGKASFGRGDGRDEVGVERHVDSVRFLSLRKSREGQCKSSGGLCFLSLDGEGGRGKGGGILRPFPSRLKQRRQLSIDIARRGQYALGLQAFGPSFIAGFGEARGGVRRQREAQRDAAALERLGGGELALARPGGEGLALTGDDVGQVADRRLQGGQDSRRGRIGPQRRTQAVRVVPPHFGREGDAEDRRRAVLADPVGGLQPVGAGLGLGFFAFAADDLDPLLQGLAGFALQIGANRGEPFLLLLGQALGLAVHGLRAPWRLLPPFRTGRRS</sequence>
<organism evidence="1 2">
    <name type="scientific">Caulobacter vibrioides (strain ATCC 19089 / CIP 103742 / CB 15)</name>
    <name type="common">Caulobacter crescentus</name>
    <dbReference type="NCBI Taxonomy" id="190650"/>
    <lineage>
        <taxon>Bacteria</taxon>
        <taxon>Pseudomonadati</taxon>
        <taxon>Pseudomonadota</taxon>
        <taxon>Alphaproteobacteria</taxon>
        <taxon>Caulobacterales</taxon>
        <taxon>Caulobacteraceae</taxon>
        <taxon>Caulobacter</taxon>
    </lineage>
</organism>
<dbReference type="EMBL" id="AE005673">
    <property type="protein sequence ID" value="AAK24442.1"/>
    <property type="molecule type" value="Genomic_DNA"/>
</dbReference>
<evidence type="ECO:0000313" key="2">
    <source>
        <dbReference type="Proteomes" id="UP000001816"/>
    </source>
</evidence>
<dbReference type="AlphaFoldDB" id="Q9A5H6"/>
<proteinExistence type="predicted"/>
<dbReference type="STRING" id="190650.CC_2471"/>
<keyword evidence="2" id="KW-1185">Reference proteome</keyword>
<dbReference type="EnsemblBacteria" id="AAK24442">
    <property type="protein sequence ID" value="AAK24442"/>
    <property type="gene ID" value="CC_2471"/>
</dbReference>
<gene>
    <name evidence="1" type="ordered locus">CC_2471</name>
</gene>
<dbReference type="PIR" id="F87555">
    <property type="entry name" value="F87555"/>
</dbReference>
<protein>
    <submittedName>
        <fullName evidence="1">Uncharacterized protein</fullName>
    </submittedName>
</protein>
<dbReference type="BioCyc" id="CAULO:CC2471-MONOMER"/>
<dbReference type="HOGENOM" id="CLU_1018173_0_0_5"/>
<reference evidence="1 2" key="1">
    <citation type="journal article" date="2001" name="Proc. Natl. Acad. Sci. U.S.A.">
        <title>Complete genome sequence of Caulobacter crescentus.</title>
        <authorList>
            <person name="Nierman W.C."/>
            <person name="Feldblyum T.V."/>
            <person name="Laub M.T."/>
            <person name="Paulsen I.T."/>
            <person name="Nelson K.E."/>
            <person name="Eisen J.A."/>
            <person name="Heidelberg J.F."/>
            <person name="Alley M.R."/>
            <person name="Ohta N."/>
            <person name="Maddock J.R."/>
            <person name="Potocka I."/>
            <person name="Nelson W.C."/>
            <person name="Newton A."/>
            <person name="Stephens C."/>
            <person name="Phadke N.D."/>
            <person name="Ely B."/>
            <person name="DeBoy R.T."/>
            <person name="Dodson R.J."/>
            <person name="Durkin A.S."/>
            <person name="Gwinn M.L."/>
            <person name="Haft D.H."/>
            <person name="Kolonay J.F."/>
            <person name="Smit J."/>
            <person name="Craven M.B."/>
            <person name="Khouri H."/>
            <person name="Shetty J."/>
            <person name="Berry K."/>
            <person name="Utterback T."/>
            <person name="Tran K."/>
            <person name="Wolf A."/>
            <person name="Vamathevan J."/>
            <person name="Ermolaeva M."/>
            <person name="White O."/>
            <person name="Salzberg S.L."/>
            <person name="Venter J.C."/>
            <person name="Shapiro L."/>
            <person name="Fraser C.M."/>
        </authorList>
    </citation>
    <scope>NUCLEOTIDE SEQUENCE [LARGE SCALE GENOMIC DNA]</scope>
    <source>
        <strain evidence="2">ATCC 19089 / CB15</strain>
    </source>
</reference>
<accession>Q9A5H6</accession>
<name>Q9A5H6_CAUVC</name>
<dbReference type="KEGG" id="ccr:CC_2471"/>